<dbReference type="RefSeq" id="WP_100919582.1">
    <property type="nucleotide sequence ID" value="NZ_CP020370.1"/>
</dbReference>
<dbReference type="InterPro" id="IPR010352">
    <property type="entry name" value="DUF945"/>
</dbReference>
<evidence type="ECO:0000313" key="1">
    <source>
        <dbReference type="EMBL" id="AUB81828.1"/>
    </source>
</evidence>
<dbReference type="EMBL" id="CP020370">
    <property type="protein sequence ID" value="AUB81828.1"/>
    <property type="molecule type" value="Genomic_DNA"/>
</dbReference>
<gene>
    <name evidence="1" type="ORF">THSYN_13235</name>
</gene>
<protein>
    <recommendedName>
        <fullName evidence="3">DUF945 domain-containing protein</fullName>
    </recommendedName>
</protein>
<dbReference type="InterPro" id="IPR006311">
    <property type="entry name" value="TAT_signal"/>
</dbReference>
<name>A0A2K8U895_9GAMM</name>
<evidence type="ECO:0000313" key="2">
    <source>
        <dbReference type="Proteomes" id="UP000232638"/>
    </source>
</evidence>
<proteinExistence type="predicted"/>
<evidence type="ECO:0008006" key="3">
    <source>
        <dbReference type="Google" id="ProtNLM"/>
    </source>
</evidence>
<dbReference type="Proteomes" id="UP000232638">
    <property type="component" value="Chromosome"/>
</dbReference>
<organism evidence="1 2">
    <name type="scientific">Candidatus Thiodictyon syntrophicum</name>
    <dbReference type="NCBI Taxonomy" id="1166950"/>
    <lineage>
        <taxon>Bacteria</taxon>
        <taxon>Pseudomonadati</taxon>
        <taxon>Pseudomonadota</taxon>
        <taxon>Gammaproteobacteria</taxon>
        <taxon>Chromatiales</taxon>
        <taxon>Chromatiaceae</taxon>
        <taxon>Thiodictyon</taxon>
    </lineage>
</organism>
<accession>A0A2K8U895</accession>
<dbReference type="PROSITE" id="PS51318">
    <property type="entry name" value="TAT"/>
    <property type="match status" value="1"/>
</dbReference>
<dbReference type="KEGG" id="tsy:THSYN_13235"/>
<dbReference type="AlphaFoldDB" id="A0A2K8U895"/>
<dbReference type="OrthoDB" id="5444681at2"/>
<sequence length="473" mass="49872">MRLPTGPTARRSLIALITLGGILLLAAIALPPALGARAQQAYQDLLRGTVAALPPGWVLVEHYERGWFSSRANAELTRQPLPGQTTAGVSRIRLDSRIEQGPWAWFNAEIFPALTQVHTRVELLADPLRVPPLLFTTTIGADGSGLTRLLIPATEQSGTPDGLRLQSQDITGTARYRPNPRQLAADLRIPGLALLDTAGPVARLTDARLKADLTGWIGGLFTGRTSLEVDSAEFSPPPQPDANAKAALVQRLRLNLEQVPQGQTPTLRLDLRLDAAADLLRLGSVDYRTPVIGLAARSLDAAALAEINTALRTLSDDGASRAMRGLVGATLLTQLLPRFLTAGPSLTLDPFTLTTPEGPVAAHLSLGATAQAGGGANGAAALLGALLNRGKANWLAGIKGDGAIDLPQAIALEWLARADTAVPPAPAQRLQTWIDGGWVNARDGRVTSTVRLADGQLSVNGKPVPLLRSVFGR</sequence>
<reference evidence="1 2" key="1">
    <citation type="submission" date="2017-03" db="EMBL/GenBank/DDBJ databases">
        <title>Complete genome sequence of Candidatus 'Thiodictyon syntrophicum' sp. nov. strain Cad16T, a photolithoautotroph purple sulfur bacterium isolated from an alpine meromictic lake.</title>
        <authorList>
            <person name="Luedin S.M."/>
            <person name="Pothier J.F."/>
            <person name="Danza F."/>
            <person name="Storelli N."/>
            <person name="Wittwer M."/>
            <person name="Tonolla M."/>
        </authorList>
    </citation>
    <scope>NUCLEOTIDE SEQUENCE [LARGE SCALE GENOMIC DNA]</scope>
    <source>
        <strain evidence="1 2">Cad16T</strain>
    </source>
</reference>
<keyword evidence="2" id="KW-1185">Reference proteome</keyword>
<dbReference type="Pfam" id="PF06097">
    <property type="entry name" value="DUF945"/>
    <property type="match status" value="1"/>
</dbReference>